<dbReference type="EMBL" id="BARW01005780">
    <property type="protein sequence ID" value="GAI83196.1"/>
    <property type="molecule type" value="Genomic_DNA"/>
</dbReference>
<organism evidence="1">
    <name type="scientific">marine sediment metagenome</name>
    <dbReference type="NCBI Taxonomy" id="412755"/>
    <lineage>
        <taxon>unclassified sequences</taxon>
        <taxon>metagenomes</taxon>
        <taxon>ecological metagenomes</taxon>
    </lineage>
</organism>
<gene>
    <name evidence="1" type="ORF">S12H4_12289</name>
</gene>
<reference evidence="1" key="1">
    <citation type="journal article" date="2014" name="Front. Microbiol.">
        <title>High frequency of phylogenetically diverse reductive dehalogenase-homologous genes in deep subseafloor sedimentary metagenomes.</title>
        <authorList>
            <person name="Kawai M."/>
            <person name="Futagami T."/>
            <person name="Toyoda A."/>
            <person name="Takaki Y."/>
            <person name="Nishi S."/>
            <person name="Hori S."/>
            <person name="Arai W."/>
            <person name="Tsubouchi T."/>
            <person name="Morono Y."/>
            <person name="Uchiyama I."/>
            <person name="Ito T."/>
            <person name="Fujiyama A."/>
            <person name="Inagaki F."/>
            <person name="Takami H."/>
        </authorList>
    </citation>
    <scope>NUCLEOTIDE SEQUENCE</scope>
    <source>
        <strain evidence="1">Expedition CK06-06</strain>
    </source>
</reference>
<dbReference type="AlphaFoldDB" id="X1SVN0"/>
<comment type="caution">
    <text evidence="1">The sequence shown here is derived from an EMBL/GenBank/DDBJ whole genome shotgun (WGS) entry which is preliminary data.</text>
</comment>
<proteinExistence type="predicted"/>
<sequence>MVDNLAEYRGLPTSSREGRFFVFFSCLVAWFGVREALQAHGLSLAHIAREHARQSRHLLRARPPPHPNVTP</sequence>
<protein>
    <submittedName>
        <fullName evidence="1">Uncharacterized protein</fullName>
    </submittedName>
</protein>
<name>X1SVN0_9ZZZZ</name>
<accession>X1SVN0</accession>
<evidence type="ECO:0000313" key="1">
    <source>
        <dbReference type="EMBL" id="GAI83196.1"/>
    </source>
</evidence>